<dbReference type="AlphaFoldDB" id="A0A4Q7M2M6"/>
<dbReference type="Proteomes" id="UP000293852">
    <property type="component" value="Unassembled WGS sequence"/>
</dbReference>
<feature type="signal peptide" evidence="1">
    <location>
        <begin position="1"/>
        <end position="20"/>
    </location>
</feature>
<protein>
    <recommendedName>
        <fullName evidence="4">DUF4129 domain-containing protein</fullName>
    </recommendedName>
</protein>
<evidence type="ECO:0000313" key="2">
    <source>
        <dbReference type="EMBL" id="RZS60852.1"/>
    </source>
</evidence>
<proteinExistence type="predicted"/>
<dbReference type="RefSeq" id="WP_130413096.1">
    <property type="nucleotide sequence ID" value="NZ_SGWX01000001.1"/>
</dbReference>
<accession>A0A4Q7M2M6</accession>
<sequence>MTRRPVVVAAICALAAAALALTRTLDVAHAVTLGALALVVYLVSQTVGPEDEPWPRPPTEARPGARADVSELGWAAFTRDGHVTERVLRRVRAIAAHRLAAHGVLWDGVPRDEPTGWGHGPHDAASHRERAEALLGAAVLTGLTTRRPVSPRTLETWFSALDHLVEAPDPTTPAWRPR</sequence>
<name>A0A4Q7M2M6_9MICO</name>
<dbReference type="EMBL" id="SGWX01000001">
    <property type="protein sequence ID" value="RZS60852.1"/>
    <property type="molecule type" value="Genomic_DNA"/>
</dbReference>
<gene>
    <name evidence="2" type="ORF">EV386_1132</name>
</gene>
<evidence type="ECO:0000256" key="1">
    <source>
        <dbReference type="SAM" id="SignalP"/>
    </source>
</evidence>
<feature type="chain" id="PRO_5039083696" description="DUF4129 domain-containing protein" evidence="1">
    <location>
        <begin position="21"/>
        <end position="178"/>
    </location>
</feature>
<keyword evidence="1" id="KW-0732">Signal</keyword>
<comment type="caution">
    <text evidence="2">The sequence shown here is derived from an EMBL/GenBank/DDBJ whole genome shotgun (WGS) entry which is preliminary data.</text>
</comment>
<dbReference type="OrthoDB" id="5147815at2"/>
<evidence type="ECO:0000313" key="3">
    <source>
        <dbReference type="Proteomes" id="UP000293852"/>
    </source>
</evidence>
<reference evidence="2 3" key="1">
    <citation type="submission" date="2019-02" db="EMBL/GenBank/DDBJ databases">
        <title>Sequencing the genomes of 1000 actinobacteria strains.</title>
        <authorList>
            <person name="Klenk H.-P."/>
        </authorList>
    </citation>
    <scope>NUCLEOTIDE SEQUENCE [LARGE SCALE GENOMIC DNA]</scope>
    <source>
        <strain evidence="2 3">DSM 16932</strain>
    </source>
</reference>
<evidence type="ECO:0008006" key="4">
    <source>
        <dbReference type="Google" id="ProtNLM"/>
    </source>
</evidence>
<organism evidence="2 3">
    <name type="scientific">Xylanimonas ulmi</name>
    <dbReference type="NCBI Taxonomy" id="228973"/>
    <lineage>
        <taxon>Bacteria</taxon>
        <taxon>Bacillati</taxon>
        <taxon>Actinomycetota</taxon>
        <taxon>Actinomycetes</taxon>
        <taxon>Micrococcales</taxon>
        <taxon>Promicromonosporaceae</taxon>
        <taxon>Xylanimonas</taxon>
    </lineage>
</organism>
<keyword evidence="3" id="KW-1185">Reference proteome</keyword>